<feature type="chain" id="PRO_5032984768" evidence="1">
    <location>
        <begin position="32"/>
        <end position="167"/>
    </location>
</feature>
<evidence type="ECO:0000256" key="1">
    <source>
        <dbReference type="SAM" id="SignalP"/>
    </source>
</evidence>
<keyword evidence="1" id="KW-0732">Signal</keyword>
<accession>A0A841H6P6</accession>
<feature type="signal peptide" evidence="1">
    <location>
        <begin position="1"/>
        <end position="31"/>
    </location>
</feature>
<dbReference type="RefSeq" id="WP_170034181.1">
    <property type="nucleotide sequence ID" value="NZ_JABDTL010000001.1"/>
</dbReference>
<dbReference type="AlphaFoldDB" id="A0A841H6P6"/>
<dbReference type="Proteomes" id="UP000582837">
    <property type="component" value="Unassembled WGS sequence"/>
</dbReference>
<proteinExistence type="predicted"/>
<protein>
    <submittedName>
        <fullName evidence="2">Uncharacterized protein</fullName>
    </submittedName>
</protein>
<gene>
    <name evidence="2" type="ORF">HNQ61_005253</name>
</gene>
<organism evidence="2 3">
    <name type="scientific">Longimicrobium terrae</name>
    <dbReference type="NCBI Taxonomy" id="1639882"/>
    <lineage>
        <taxon>Bacteria</taxon>
        <taxon>Pseudomonadati</taxon>
        <taxon>Gemmatimonadota</taxon>
        <taxon>Longimicrobiia</taxon>
        <taxon>Longimicrobiales</taxon>
        <taxon>Longimicrobiaceae</taxon>
        <taxon>Longimicrobium</taxon>
    </lineage>
</organism>
<comment type="caution">
    <text evidence="2">The sequence shown here is derived from an EMBL/GenBank/DDBJ whole genome shotgun (WGS) entry which is preliminary data.</text>
</comment>
<sequence>MRLRDSLRRLAARLTLSLVPAAGGAAMHAPAAVAQDELFSPEISNYRLTAPTLQKWMQASRNLEALQGQPMHIDDQMPVSRADDELGEIAGLIDSAPLMRNAIRKAGLSTREYVLIQFALLETMIRSGEVDAPGASGFARMPPGVARDNIRLYREHKAEIERAMQNL</sequence>
<reference evidence="2 3" key="1">
    <citation type="submission" date="2020-08" db="EMBL/GenBank/DDBJ databases">
        <title>Genomic Encyclopedia of Type Strains, Phase IV (KMG-IV): sequencing the most valuable type-strain genomes for metagenomic binning, comparative biology and taxonomic classification.</title>
        <authorList>
            <person name="Goeker M."/>
        </authorList>
    </citation>
    <scope>NUCLEOTIDE SEQUENCE [LARGE SCALE GENOMIC DNA]</scope>
    <source>
        <strain evidence="2 3">DSM 29007</strain>
    </source>
</reference>
<evidence type="ECO:0000313" key="3">
    <source>
        <dbReference type="Proteomes" id="UP000582837"/>
    </source>
</evidence>
<keyword evidence="3" id="KW-1185">Reference proteome</keyword>
<dbReference type="EMBL" id="JACHIA010000026">
    <property type="protein sequence ID" value="MBB6073582.1"/>
    <property type="molecule type" value="Genomic_DNA"/>
</dbReference>
<name>A0A841H6P6_9BACT</name>
<evidence type="ECO:0000313" key="2">
    <source>
        <dbReference type="EMBL" id="MBB6073582.1"/>
    </source>
</evidence>